<dbReference type="AlphaFoldDB" id="A0A1G5RYZ4"/>
<dbReference type="PANTHER" id="PTHR42928:SF5">
    <property type="entry name" value="BLR1237 PROTEIN"/>
    <property type="match status" value="1"/>
</dbReference>
<dbReference type="OrthoDB" id="8880247at2"/>
<dbReference type="PIRSF" id="PIRSF017082">
    <property type="entry name" value="YflP"/>
    <property type="match status" value="1"/>
</dbReference>
<dbReference type="SUPFAM" id="SSF53850">
    <property type="entry name" value="Periplasmic binding protein-like II"/>
    <property type="match status" value="1"/>
</dbReference>
<dbReference type="PROSITE" id="PS51257">
    <property type="entry name" value="PROKAR_LIPOPROTEIN"/>
    <property type="match status" value="1"/>
</dbReference>
<evidence type="ECO:0000256" key="2">
    <source>
        <dbReference type="SAM" id="SignalP"/>
    </source>
</evidence>
<reference evidence="3 4" key="1">
    <citation type="submission" date="2016-10" db="EMBL/GenBank/DDBJ databases">
        <authorList>
            <person name="de Groot N.N."/>
        </authorList>
    </citation>
    <scope>NUCLEOTIDE SEQUENCE [LARGE SCALE GENOMIC DNA]</scope>
    <source>
        <strain evidence="3 4">DSM 2784</strain>
    </source>
</reference>
<dbReference type="RefSeq" id="WP_092590159.1">
    <property type="nucleotide sequence ID" value="NZ_FMWL01000005.1"/>
</dbReference>
<proteinExistence type="inferred from homology"/>
<organism evidence="3 4">
    <name type="scientific">Acidaminobacter hydrogenoformans DSM 2784</name>
    <dbReference type="NCBI Taxonomy" id="1120920"/>
    <lineage>
        <taxon>Bacteria</taxon>
        <taxon>Bacillati</taxon>
        <taxon>Bacillota</taxon>
        <taxon>Clostridia</taxon>
        <taxon>Peptostreptococcales</taxon>
        <taxon>Acidaminobacteraceae</taxon>
        <taxon>Acidaminobacter</taxon>
    </lineage>
</organism>
<dbReference type="CDD" id="cd07012">
    <property type="entry name" value="PBP2_Bug_TTT"/>
    <property type="match status" value="1"/>
</dbReference>
<protein>
    <submittedName>
        <fullName evidence="3">Tripartite-type tricarboxylate transporter, receptor component TctC</fullName>
    </submittedName>
</protein>
<keyword evidence="4" id="KW-1185">Reference proteome</keyword>
<accession>A0A1G5RYZ4</accession>
<evidence type="ECO:0000256" key="1">
    <source>
        <dbReference type="ARBA" id="ARBA00006987"/>
    </source>
</evidence>
<comment type="similarity">
    <text evidence="1">Belongs to the UPF0065 (bug) family.</text>
</comment>
<feature type="signal peptide" evidence="2">
    <location>
        <begin position="1"/>
        <end position="22"/>
    </location>
</feature>
<dbReference type="Pfam" id="PF03401">
    <property type="entry name" value="TctC"/>
    <property type="match status" value="1"/>
</dbReference>
<dbReference type="STRING" id="1120920.SAMN03080599_01376"/>
<dbReference type="InterPro" id="IPR005064">
    <property type="entry name" value="BUG"/>
</dbReference>
<dbReference type="PANTHER" id="PTHR42928">
    <property type="entry name" value="TRICARBOXYLATE-BINDING PROTEIN"/>
    <property type="match status" value="1"/>
</dbReference>
<dbReference type="EMBL" id="FMWL01000005">
    <property type="protein sequence ID" value="SCZ78671.1"/>
    <property type="molecule type" value="Genomic_DNA"/>
</dbReference>
<dbReference type="Proteomes" id="UP000199208">
    <property type="component" value="Unassembled WGS sequence"/>
</dbReference>
<keyword evidence="3" id="KW-0675">Receptor</keyword>
<dbReference type="Gene3D" id="3.40.190.10">
    <property type="entry name" value="Periplasmic binding protein-like II"/>
    <property type="match status" value="1"/>
</dbReference>
<keyword evidence="2" id="KW-0732">Signal</keyword>
<feature type="chain" id="PRO_5038599568" evidence="2">
    <location>
        <begin position="23"/>
        <end position="332"/>
    </location>
</feature>
<gene>
    <name evidence="3" type="ORF">SAMN03080599_01376</name>
</gene>
<dbReference type="Gene3D" id="3.40.190.150">
    <property type="entry name" value="Bordetella uptake gene, domain 1"/>
    <property type="match status" value="1"/>
</dbReference>
<sequence length="332" mass="35409">MKKYFSILFLIFALILTGCSTGTDNAQGSQGSETKLDYPTKPIELIVPYAAGGGTHLAAELLSPDAQEYLGQPLSIVCKPGAGGAIGANYAAMAKPDGYTLLYHTFSLPATVAMGDVDFAAEDLIGIAQCSTVAPVLAVKADAPYSNAQELVDWVKANPGKLTWSFPGIGSSLHICGANAFNAMGIQDLVVEVPYDGTAEGIAAVLGGHIDVVSCFTTSLAEQLKAGEMKLIGVQAPERVAEYPDEMTFVEQGFDAVTTSWRGVFAPKGTPQEILDYLNVNLEKLIMSDSYLERATTLGEGRVYKNMDDFTQQYLSDVEMVEPLLKKIGLLE</sequence>
<name>A0A1G5RYZ4_9FIRM</name>
<evidence type="ECO:0000313" key="3">
    <source>
        <dbReference type="EMBL" id="SCZ78671.1"/>
    </source>
</evidence>
<dbReference type="InterPro" id="IPR042100">
    <property type="entry name" value="Bug_dom1"/>
</dbReference>
<evidence type="ECO:0000313" key="4">
    <source>
        <dbReference type="Proteomes" id="UP000199208"/>
    </source>
</evidence>